<dbReference type="PANTHER" id="PTHR44154:SF1">
    <property type="entry name" value="QUINONE OXIDOREDUCTASE"/>
    <property type="match status" value="1"/>
</dbReference>
<dbReference type="SMART" id="SM00829">
    <property type="entry name" value="PKS_ER"/>
    <property type="match status" value="1"/>
</dbReference>
<reference evidence="4 6" key="2">
    <citation type="submission" date="2018-12" db="EMBL/GenBank/DDBJ databases">
        <authorList>
            <person name="hu s."/>
            <person name="Xu Y."/>
            <person name="Xu B."/>
            <person name="Li F."/>
        </authorList>
    </citation>
    <scope>NUCLEOTIDE SEQUENCE [LARGE SCALE GENOMIC DNA]</scope>
    <source>
        <strain evidence="4 6">KSW2-17</strain>
    </source>
</reference>
<gene>
    <name evidence="3" type="ORF">CLV49_1841</name>
    <name evidence="4" type="ORF">ELQ93_10015</name>
</gene>
<dbReference type="InterPro" id="IPR051603">
    <property type="entry name" value="Zinc-ADH_QOR/CCCR"/>
</dbReference>
<dbReference type="Gene3D" id="3.90.180.10">
    <property type="entry name" value="Medium-chain alcohol dehydrogenases, catalytic domain"/>
    <property type="match status" value="1"/>
</dbReference>
<evidence type="ECO:0000313" key="3">
    <source>
        <dbReference type="EMBL" id="PSL38224.1"/>
    </source>
</evidence>
<dbReference type="InterPro" id="IPR020843">
    <property type="entry name" value="ER"/>
</dbReference>
<dbReference type="OrthoDB" id="3175656at2"/>
<feature type="domain" description="Enoyl reductase (ER)" evidence="2">
    <location>
        <begin position="10"/>
        <end position="307"/>
    </location>
</feature>
<evidence type="ECO:0000256" key="1">
    <source>
        <dbReference type="ARBA" id="ARBA00022857"/>
    </source>
</evidence>
<dbReference type="SUPFAM" id="SSF50129">
    <property type="entry name" value="GroES-like"/>
    <property type="match status" value="1"/>
</dbReference>
<accession>A0A2P8GW82</accession>
<sequence>MKAVRFHETGTPDVLHYEDVEVPSPGAGEVRIRVAASGFNPADNGIRAGSLPIPVTLPHTPGYDVAGTVDALGDGVDGLTVGDAVVGFLPMTAPGAAAEYVVAPADALTAAPTTIPLVDAAALPSVGLTAWQALVDDARLEAGQRVLVVGAGGAVGGYAVQIAKRIGATVIATASPRSRAAVEAAGADQVVDHTSATLIDEVSEPVDVLLNLAPIGPEEFTALVARVRDGGVVVSTTAWMPAPDDAERDVRSVIVFVRSDAAQLAQLVALVESGELHVDVSERVALPELASIHERAAAGTLRGKVVVVPENA</sequence>
<dbReference type="InterPro" id="IPR011032">
    <property type="entry name" value="GroES-like_sf"/>
</dbReference>
<reference evidence="3 5" key="1">
    <citation type="submission" date="2018-03" db="EMBL/GenBank/DDBJ databases">
        <title>Genomic Encyclopedia of Archaeal and Bacterial Type Strains, Phase II (KMG-II): from individual species to whole genera.</title>
        <authorList>
            <person name="Goeker M."/>
        </authorList>
    </citation>
    <scope>NUCLEOTIDE SEQUENCE [LARGE SCALE GENOMIC DNA]</scope>
    <source>
        <strain evidence="3 5">DSM 21548</strain>
    </source>
</reference>
<keyword evidence="1" id="KW-0521">NADP</keyword>
<evidence type="ECO:0000313" key="4">
    <source>
        <dbReference type="EMBL" id="RUQ87236.1"/>
    </source>
</evidence>
<dbReference type="InterPro" id="IPR036291">
    <property type="entry name" value="NAD(P)-bd_dom_sf"/>
</dbReference>
<dbReference type="Proteomes" id="UP000241203">
    <property type="component" value="Unassembled WGS sequence"/>
</dbReference>
<proteinExistence type="predicted"/>
<evidence type="ECO:0000259" key="2">
    <source>
        <dbReference type="SMART" id="SM00829"/>
    </source>
</evidence>
<dbReference type="Pfam" id="PF08240">
    <property type="entry name" value="ADH_N"/>
    <property type="match status" value="1"/>
</dbReference>
<dbReference type="EMBL" id="RZGY01000001">
    <property type="protein sequence ID" value="RUQ87236.1"/>
    <property type="molecule type" value="Genomic_DNA"/>
</dbReference>
<comment type="caution">
    <text evidence="3">The sequence shown here is derived from an EMBL/GenBank/DDBJ whole genome shotgun (WGS) entry which is preliminary data.</text>
</comment>
<protein>
    <submittedName>
        <fullName evidence="4">NADP-dependent oxidoreductase</fullName>
    </submittedName>
    <submittedName>
        <fullName evidence="3">NADPH:quinone reductase-like Zn-dependent oxidoreductase</fullName>
    </submittedName>
</protein>
<dbReference type="Pfam" id="PF13602">
    <property type="entry name" value="ADH_zinc_N_2"/>
    <property type="match status" value="1"/>
</dbReference>
<dbReference type="SUPFAM" id="SSF51735">
    <property type="entry name" value="NAD(P)-binding Rossmann-fold domains"/>
    <property type="match status" value="1"/>
</dbReference>
<keyword evidence="6" id="KW-1185">Reference proteome</keyword>
<name>A0A2P8GW82_9MICO</name>
<dbReference type="EMBL" id="PYAU01000001">
    <property type="protein sequence ID" value="PSL38224.1"/>
    <property type="molecule type" value="Genomic_DNA"/>
</dbReference>
<dbReference type="Proteomes" id="UP000268291">
    <property type="component" value="Unassembled WGS sequence"/>
</dbReference>
<evidence type="ECO:0000313" key="6">
    <source>
        <dbReference type="Proteomes" id="UP000268291"/>
    </source>
</evidence>
<dbReference type="PANTHER" id="PTHR44154">
    <property type="entry name" value="QUINONE OXIDOREDUCTASE"/>
    <property type="match status" value="1"/>
</dbReference>
<evidence type="ECO:0000313" key="5">
    <source>
        <dbReference type="Proteomes" id="UP000241203"/>
    </source>
</evidence>
<organism evidence="3 5">
    <name type="scientific">Labedella gwakjiensis</name>
    <dbReference type="NCBI Taxonomy" id="390269"/>
    <lineage>
        <taxon>Bacteria</taxon>
        <taxon>Bacillati</taxon>
        <taxon>Actinomycetota</taxon>
        <taxon>Actinomycetes</taxon>
        <taxon>Micrococcales</taxon>
        <taxon>Microbacteriaceae</taxon>
        <taxon>Labedella</taxon>
    </lineage>
</organism>
<dbReference type="Gene3D" id="3.40.50.720">
    <property type="entry name" value="NAD(P)-binding Rossmann-like Domain"/>
    <property type="match status" value="1"/>
</dbReference>
<dbReference type="GO" id="GO:0016491">
    <property type="term" value="F:oxidoreductase activity"/>
    <property type="evidence" value="ECO:0007669"/>
    <property type="project" value="InterPro"/>
</dbReference>
<dbReference type="AlphaFoldDB" id="A0A2P8GW82"/>
<dbReference type="CDD" id="cd05289">
    <property type="entry name" value="MDR_like_2"/>
    <property type="match status" value="1"/>
</dbReference>
<dbReference type="RefSeq" id="WP_106563268.1">
    <property type="nucleotide sequence ID" value="NZ_PYAU01000001.1"/>
</dbReference>
<dbReference type="InterPro" id="IPR013154">
    <property type="entry name" value="ADH-like_N"/>
</dbReference>